<organism evidence="2 3">
    <name type="scientific">Chitinophaga defluvii</name>
    <dbReference type="NCBI Taxonomy" id="3163343"/>
    <lineage>
        <taxon>Bacteria</taxon>
        <taxon>Pseudomonadati</taxon>
        <taxon>Bacteroidota</taxon>
        <taxon>Chitinophagia</taxon>
        <taxon>Chitinophagales</taxon>
        <taxon>Chitinophagaceae</taxon>
        <taxon>Chitinophaga</taxon>
    </lineage>
</organism>
<reference evidence="2 3" key="1">
    <citation type="submission" date="2024-06" db="EMBL/GenBank/DDBJ databases">
        <title>Chitinophaga defluvii sp. nov., isolated from municipal sewage.</title>
        <authorList>
            <person name="Zhang L."/>
        </authorList>
    </citation>
    <scope>NUCLEOTIDE SEQUENCE [LARGE SCALE GENOMIC DNA]</scope>
    <source>
        <strain evidence="2 3">H8</strain>
    </source>
</reference>
<evidence type="ECO:0000313" key="3">
    <source>
        <dbReference type="Proteomes" id="UP001549749"/>
    </source>
</evidence>
<dbReference type="Pfam" id="PF01841">
    <property type="entry name" value="Transglut_core"/>
    <property type="match status" value="1"/>
</dbReference>
<keyword evidence="3" id="KW-1185">Reference proteome</keyword>
<dbReference type="RefSeq" id="WP_354664021.1">
    <property type="nucleotide sequence ID" value="NZ_JBEXAC010000004.1"/>
</dbReference>
<accession>A0ABV2TH62</accession>
<sequence length="244" mass="28227">MNNYLTETKILDYSNASIQQLIEQRQWKKLDTVARIKATYNFVRDEIKFGYNLADDIAASQVLADGYGQCNTKATLLMALLRATGVPNRIHGFTIDKALQKGAITGLWYSLSPRNILHSWVEVYVDEQWYFLEGVILDKGYLTELQKQFNDCKTTFCGYGAYTSNFDNPPIEWNLNNTFIQDKGINQDFGIFDTPDEFYAKHQQELSSIKKFIFRNIVRHKMNKNVERIRNGTDRYGVNSMALL</sequence>
<dbReference type="Proteomes" id="UP001549749">
    <property type="component" value="Unassembled WGS sequence"/>
</dbReference>
<evidence type="ECO:0000313" key="2">
    <source>
        <dbReference type="EMBL" id="MET7001449.1"/>
    </source>
</evidence>
<protein>
    <submittedName>
        <fullName evidence="2">Transglutaminase family protein</fullName>
    </submittedName>
</protein>
<dbReference type="SMART" id="SM00460">
    <property type="entry name" value="TGc"/>
    <property type="match status" value="1"/>
</dbReference>
<dbReference type="InterPro" id="IPR038765">
    <property type="entry name" value="Papain-like_cys_pep_sf"/>
</dbReference>
<proteinExistence type="predicted"/>
<dbReference type="Gene3D" id="3.10.620.30">
    <property type="match status" value="1"/>
</dbReference>
<dbReference type="PANTHER" id="PTHR33490">
    <property type="entry name" value="BLR5614 PROTEIN-RELATED"/>
    <property type="match status" value="1"/>
</dbReference>
<name>A0ABV2TH62_9BACT</name>
<dbReference type="PANTHER" id="PTHR33490:SF3">
    <property type="entry name" value="CONSERVED INTEGRAL MEMBRANE PROTEIN"/>
    <property type="match status" value="1"/>
</dbReference>
<gene>
    <name evidence="2" type="ORF">ABR189_28975</name>
</gene>
<dbReference type="EMBL" id="JBEXAC010000004">
    <property type="protein sequence ID" value="MET7001449.1"/>
    <property type="molecule type" value="Genomic_DNA"/>
</dbReference>
<dbReference type="InterPro" id="IPR002931">
    <property type="entry name" value="Transglutaminase-like"/>
</dbReference>
<feature type="domain" description="Transglutaminase-like" evidence="1">
    <location>
        <begin position="62"/>
        <end position="136"/>
    </location>
</feature>
<comment type="caution">
    <text evidence="2">The sequence shown here is derived from an EMBL/GenBank/DDBJ whole genome shotgun (WGS) entry which is preliminary data.</text>
</comment>
<dbReference type="SUPFAM" id="SSF54001">
    <property type="entry name" value="Cysteine proteinases"/>
    <property type="match status" value="1"/>
</dbReference>
<evidence type="ECO:0000259" key="1">
    <source>
        <dbReference type="SMART" id="SM00460"/>
    </source>
</evidence>